<dbReference type="InterPro" id="IPR003615">
    <property type="entry name" value="HNH_nuc"/>
</dbReference>
<evidence type="ECO:0000259" key="1">
    <source>
        <dbReference type="Pfam" id="PF01844"/>
    </source>
</evidence>
<proteinExistence type="predicted"/>
<dbReference type="Proteomes" id="UP000602284">
    <property type="component" value="Unassembled WGS sequence"/>
</dbReference>
<dbReference type="Gene3D" id="1.10.30.50">
    <property type="match status" value="1"/>
</dbReference>
<feature type="domain" description="HNH" evidence="1">
    <location>
        <begin position="62"/>
        <end position="112"/>
    </location>
</feature>
<accession>A0ABS1J6D5</accession>
<name>A0ABS1J6D5_9BACL</name>
<dbReference type="InterPro" id="IPR013467">
    <property type="entry name" value="HNH78-like"/>
</dbReference>
<gene>
    <name evidence="2" type="ORF">JJB07_04190</name>
</gene>
<dbReference type="InterPro" id="IPR002711">
    <property type="entry name" value="HNH"/>
</dbReference>
<organism evidence="2 3">
    <name type="scientific">Tumebacillus amylolyticus</name>
    <dbReference type="NCBI Taxonomy" id="2801339"/>
    <lineage>
        <taxon>Bacteria</taxon>
        <taxon>Bacillati</taxon>
        <taxon>Bacillota</taxon>
        <taxon>Bacilli</taxon>
        <taxon>Bacillales</taxon>
        <taxon>Alicyclobacillaceae</taxon>
        <taxon>Tumebacillus</taxon>
    </lineage>
</organism>
<comment type="caution">
    <text evidence="2">The sequence shown here is derived from an EMBL/GenBank/DDBJ whole genome shotgun (WGS) entry which is preliminary data.</text>
</comment>
<keyword evidence="3" id="KW-1185">Reference proteome</keyword>
<reference evidence="2 3" key="1">
    <citation type="submission" date="2021-01" db="EMBL/GenBank/DDBJ databases">
        <title>Tumebacillus sp. strain ITR2 16S ribosomal RNA gene Genome sequencing and assembly.</title>
        <authorList>
            <person name="Kang M."/>
        </authorList>
    </citation>
    <scope>NUCLEOTIDE SEQUENCE [LARGE SCALE GENOMIC DNA]</scope>
    <source>
        <strain evidence="2 3">ITR2</strain>
    </source>
</reference>
<dbReference type="RefSeq" id="WP_201631379.1">
    <property type="nucleotide sequence ID" value="NZ_JAEQNB010000001.1"/>
</dbReference>
<sequence>MRLVTRTAKPGSLETNAAAWTKELMDLLQKGTAFDDIPKSLLNRYRKTDVQVSLRSMYQRKCCYCENLIGISDYEHIDHLKPKSLRQFHQLTFEWSNLHWSCQRCNQKKGNKWDDVNPILDPTVDDPEEHLEFDITTCKIRPKNGSLRGRTTIEHTNLNRESLVDARIKVRDKLRNIILRYKKAQSAEAKEMCEEDLLPYLQQSETISYTLLVRQILRQYGLL</sequence>
<protein>
    <submittedName>
        <fullName evidence="2">TIGR02646 family protein</fullName>
    </submittedName>
</protein>
<dbReference type="EMBL" id="JAEQNB010000001">
    <property type="protein sequence ID" value="MBL0385842.1"/>
    <property type="molecule type" value="Genomic_DNA"/>
</dbReference>
<evidence type="ECO:0000313" key="3">
    <source>
        <dbReference type="Proteomes" id="UP000602284"/>
    </source>
</evidence>
<dbReference type="Pfam" id="PF01844">
    <property type="entry name" value="HNH"/>
    <property type="match status" value="1"/>
</dbReference>
<dbReference type="CDD" id="cd00085">
    <property type="entry name" value="HNHc"/>
    <property type="match status" value="1"/>
</dbReference>
<evidence type="ECO:0000313" key="2">
    <source>
        <dbReference type="EMBL" id="MBL0385842.1"/>
    </source>
</evidence>
<dbReference type="NCBIfam" id="TIGR02646">
    <property type="entry name" value="retron system putative HNH endonuclease"/>
    <property type="match status" value="1"/>
</dbReference>